<proteinExistence type="predicted"/>
<gene>
    <name evidence="1" type="ORF">H8692_02910</name>
</gene>
<dbReference type="Proteomes" id="UP000610862">
    <property type="component" value="Unassembled WGS sequence"/>
</dbReference>
<name>A0A926E8I9_9FIRM</name>
<comment type="caution">
    <text evidence="1">The sequence shown here is derived from an EMBL/GenBank/DDBJ whole genome shotgun (WGS) entry which is preliminary data.</text>
</comment>
<keyword evidence="2" id="KW-1185">Reference proteome</keyword>
<dbReference type="AlphaFoldDB" id="A0A926E8I9"/>
<protein>
    <submittedName>
        <fullName evidence="1">Uncharacterized protein</fullName>
    </submittedName>
</protein>
<dbReference type="EMBL" id="JACRTA010000001">
    <property type="protein sequence ID" value="MBC8567714.1"/>
    <property type="molecule type" value="Genomic_DNA"/>
</dbReference>
<reference evidence="1" key="1">
    <citation type="submission" date="2020-08" db="EMBL/GenBank/DDBJ databases">
        <title>Genome public.</title>
        <authorList>
            <person name="Liu C."/>
            <person name="Sun Q."/>
        </authorList>
    </citation>
    <scope>NUCLEOTIDE SEQUENCE</scope>
    <source>
        <strain evidence="1">NSJ-24</strain>
    </source>
</reference>
<evidence type="ECO:0000313" key="1">
    <source>
        <dbReference type="EMBL" id="MBC8567714.1"/>
    </source>
</evidence>
<evidence type="ECO:0000313" key="2">
    <source>
        <dbReference type="Proteomes" id="UP000610862"/>
    </source>
</evidence>
<accession>A0A926E8I9</accession>
<dbReference type="RefSeq" id="WP_187524952.1">
    <property type="nucleotide sequence ID" value="NZ_JACRTA010000001.1"/>
</dbReference>
<organism evidence="1 2">
    <name type="scientific">Lentihominibacter hominis</name>
    <dbReference type="NCBI Taxonomy" id="2763645"/>
    <lineage>
        <taxon>Bacteria</taxon>
        <taxon>Bacillati</taxon>
        <taxon>Bacillota</taxon>
        <taxon>Clostridia</taxon>
        <taxon>Peptostreptococcales</taxon>
        <taxon>Anaerovoracaceae</taxon>
        <taxon>Lentihominibacter</taxon>
    </lineage>
</organism>
<sequence>MCNFFFHDCNQDIKKTKEDILLAKKPINLLSGKEYEACSYAFLPGCRLCAAEPEIVVKAYDSLRFQNPDTAILIQYCGSLDIKEKWEEMGNPTIVTACMTCLDTLKKNYPAITVISLYEHLQELKISGGCNSENYTIYDPSQSSSDARSAVIELAENMGVTLHEKDSGRFPYLTYCIDCRDSLKNQGKDAVHILELIYGMGNSNTHMIHEHHHDHEKVKDQPEECSGNCTECGLPCGGSSSEPSPLPSESERLTNMKELKDILLQLFWN</sequence>